<dbReference type="Pfam" id="PF13657">
    <property type="entry name" value="Couple_hipA"/>
    <property type="match status" value="1"/>
</dbReference>
<dbReference type="EMBL" id="JAHTBI010000095">
    <property type="protein sequence ID" value="MBV6289831.1"/>
    <property type="molecule type" value="Genomic_DNA"/>
</dbReference>
<accession>A0A9Q2XMK3</accession>
<feature type="domain" description="HipA-like C-terminal" evidence="4">
    <location>
        <begin position="149"/>
        <end position="352"/>
    </location>
</feature>
<keyword evidence="2" id="KW-0808">Transferase</keyword>
<dbReference type="Proteomes" id="UP001106592">
    <property type="component" value="Unassembled WGS sequence"/>
</dbReference>
<keyword evidence="3" id="KW-0418">Kinase</keyword>
<dbReference type="NCBIfam" id="TIGR03071">
    <property type="entry name" value="couple_hipA"/>
    <property type="match status" value="1"/>
</dbReference>
<protein>
    <submittedName>
        <fullName evidence="6">Type II toxin-antitoxin system HipA family toxin</fullName>
    </submittedName>
</protein>
<evidence type="ECO:0000313" key="7">
    <source>
        <dbReference type="Proteomes" id="UP001106592"/>
    </source>
</evidence>
<gene>
    <name evidence="6" type="ORF">KUO17_22835</name>
</gene>
<keyword evidence="7" id="KW-1185">Reference proteome</keyword>
<name>A0A9Q2XMK3_9PSED</name>
<evidence type="ECO:0000256" key="2">
    <source>
        <dbReference type="ARBA" id="ARBA00022679"/>
    </source>
</evidence>
<reference evidence="6" key="1">
    <citation type="journal article" date="2022" name="Int. J. Syst. Evol. Microbiol.">
        <title>Pseudomonas aegrilactucae sp. nov. and Pseudomonas morbosilactucae sp. nov., pathogens causing bacterial rot of lettuce in Japan.</title>
        <authorList>
            <person name="Sawada H."/>
            <person name="Fujikawa T."/>
            <person name="Satou M."/>
        </authorList>
    </citation>
    <scope>NUCLEOTIDE SEQUENCE</scope>
    <source>
        <strain evidence="6">MAFF 301350</strain>
    </source>
</reference>
<dbReference type="InterPro" id="IPR012893">
    <property type="entry name" value="HipA-like_C"/>
</dbReference>
<evidence type="ECO:0000259" key="4">
    <source>
        <dbReference type="Pfam" id="PF07804"/>
    </source>
</evidence>
<dbReference type="RefSeq" id="WP_217977850.1">
    <property type="nucleotide sequence ID" value="NZ_JAHTBI010000095.1"/>
</dbReference>
<dbReference type="GO" id="GO:0004674">
    <property type="term" value="F:protein serine/threonine kinase activity"/>
    <property type="evidence" value="ECO:0007669"/>
    <property type="project" value="TreeGrafter"/>
</dbReference>
<evidence type="ECO:0000313" key="6">
    <source>
        <dbReference type="EMBL" id="MBV6289831.1"/>
    </source>
</evidence>
<dbReference type="GO" id="GO:0005829">
    <property type="term" value="C:cytosol"/>
    <property type="evidence" value="ECO:0007669"/>
    <property type="project" value="TreeGrafter"/>
</dbReference>
<proteinExistence type="inferred from homology"/>
<dbReference type="PANTHER" id="PTHR37419">
    <property type="entry name" value="SERINE/THREONINE-PROTEIN KINASE TOXIN HIPA"/>
    <property type="match status" value="1"/>
</dbReference>
<evidence type="ECO:0000259" key="5">
    <source>
        <dbReference type="Pfam" id="PF13657"/>
    </source>
</evidence>
<reference evidence="6" key="2">
    <citation type="journal article" date="2023" name="Plant Pathol.">
        <title>Dismantling and reorganizing Pseudomonas marginalis sensu#lato.</title>
        <authorList>
            <person name="Sawada H."/>
            <person name="Fujikawa T."/>
            <person name="Satou M."/>
        </authorList>
    </citation>
    <scope>NUCLEOTIDE SEQUENCE</scope>
    <source>
        <strain evidence="6">MAFF 301350</strain>
    </source>
</reference>
<comment type="caution">
    <text evidence="6">The sequence shown here is derived from an EMBL/GenBank/DDBJ whole genome shotgun (WGS) entry which is preliminary data.</text>
</comment>
<comment type="similarity">
    <text evidence="1">Belongs to the HipA Ser/Thr kinase family.</text>
</comment>
<evidence type="ECO:0000256" key="3">
    <source>
        <dbReference type="ARBA" id="ARBA00022777"/>
    </source>
</evidence>
<feature type="domain" description="HipA N-terminal subdomain 1" evidence="5">
    <location>
        <begin position="8"/>
        <end position="102"/>
    </location>
</feature>
<organism evidence="6 7">
    <name type="scientific">Pseudomonas aegrilactucae</name>
    <dbReference type="NCBI Taxonomy" id="2854028"/>
    <lineage>
        <taxon>Bacteria</taxon>
        <taxon>Pseudomonadati</taxon>
        <taxon>Pseudomonadota</taxon>
        <taxon>Gammaproteobacteria</taxon>
        <taxon>Pseudomonadales</taxon>
        <taxon>Pseudomonadaceae</taxon>
        <taxon>Pseudomonas</taxon>
    </lineage>
</organism>
<evidence type="ECO:0000256" key="1">
    <source>
        <dbReference type="ARBA" id="ARBA00010164"/>
    </source>
</evidence>
<dbReference type="Pfam" id="PF07804">
    <property type="entry name" value="HipA_C"/>
    <property type="match status" value="1"/>
</dbReference>
<dbReference type="PANTHER" id="PTHR37419:SF1">
    <property type="entry name" value="SERINE_THREONINE-PROTEIN KINASE TOXIN HIPA"/>
    <property type="match status" value="1"/>
</dbReference>
<dbReference type="AlphaFoldDB" id="A0A9Q2XMK3"/>
<dbReference type="InterPro" id="IPR052028">
    <property type="entry name" value="HipA_Ser/Thr_kinase"/>
</dbReference>
<sequence>MSAQDLLVSTPQGPGGRVYQASNGDYAFRHDSALVPATAISMTMPARREEYRSRDLHPIFQMNLPEGYVLEELRNRLAKVTPLNPMLLLAISGHNSPIGRVRATSSVVDNFLHARADSDAGVRLDEILSWDGTEDIFNDLVDRYILRSGISGVQPKVLVPEKVDSPLKATAATADLIVKSGKGKFPHMAINEYLCMSMASAAGIATPEFYLSADKNLFVMRRFDRDRDLNALGFEDMAVLMGLGTADKYSKSYEHIAKAIEVFVAPLKQRESLQALFDIVALSCIVGNGDAHLKNFGLMCTTPSANDAVLAPAYDIVNTTTYLPDDSLALNLDNQKSIFASRLSILAFGKRCLVDDPRGRIQQLLQAVEGTLLHELELVEAAPDVAAAIRRCALPYEQSFG</sequence>
<dbReference type="InterPro" id="IPR017508">
    <property type="entry name" value="HipA_N1"/>
</dbReference>